<dbReference type="AlphaFoldDB" id="A0A565BKP1"/>
<keyword evidence="2" id="KW-1185">Reference proteome</keyword>
<dbReference type="Proteomes" id="UP000489600">
    <property type="component" value="Unassembled WGS sequence"/>
</dbReference>
<evidence type="ECO:0000313" key="1">
    <source>
        <dbReference type="EMBL" id="VVB01403.1"/>
    </source>
</evidence>
<dbReference type="EMBL" id="CABITT030000004">
    <property type="protein sequence ID" value="VVB01403.1"/>
    <property type="molecule type" value="Genomic_DNA"/>
</dbReference>
<accession>A0A565BKP1</accession>
<evidence type="ECO:0000313" key="2">
    <source>
        <dbReference type="Proteomes" id="UP000489600"/>
    </source>
</evidence>
<reference evidence="1" key="1">
    <citation type="submission" date="2019-07" db="EMBL/GenBank/DDBJ databases">
        <authorList>
            <person name="Dittberner H."/>
        </authorList>
    </citation>
    <scope>NUCLEOTIDE SEQUENCE [LARGE SCALE GENOMIC DNA]</scope>
</reference>
<protein>
    <submittedName>
        <fullName evidence="1">Uncharacterized protein</fullName>
    </submittedName>
</protein>
<sequence length="224" mass="25782">MKNPIVDLELRVDKLIDHRRRDWNLDLLRELFFPADFNLIISHKPVISMADHRVWMHTKSGDYSVNSGYWLANQLKHADLIREASTLPSLNGIKSQVWNLKTSHKIKLFLWRVLSGATSVAENLAHRGMEDEANLWSLAQCIDVSSLSLQNPLAREEVKWMRPPAPWLKCNIGCSWSKRNRVGGFSWVLRNDSGVVLMHSRRWRSYVALGAPVWLVDLFTEEGG</sequence>
<comment type="caution">
    <text evidence="1">The sequence shown here is derived from an EMBL/GenBank/DDBJ whole genome shotgun (WGS) entry which is preliminary data.</text>
</comment>
<gene>
    <name evidence="1" type="ORF">ANE_LOCUS11847</name>
</gene>
<organism evidence="1 2">
    <name type="scientific">Arabis nemorensis</name>
    <dbReference type="NCBI Taxonomy" id="586526"/>
    <lineage>
        <taxon>Eukaryota</taxon>
        <taxon>Viridiplantae</taxon>
        <taxon>Streptophyta</taxon>
        <taxon>Embryophyta</taxon>
        <taxon>Tracheophyta</taxon>
        <taxon>Spermatophyta</taxon>
        <taxon>Magnoliopsida</taxon>
        <taxon>eudicotyledons</taxon>
        <taxon>Gunneridae</taxon>
        <taxon>Pentapetalae</taxon>
        <taxon>rosids</taxon>
        <taxon>malvids</taxon>
        <taxon>Brassicales</taxon>
        <taxon>Brassicaceae</taxon>
        <taxon>Arabideae</taxon>
        <taxon>Arabis</taxon>
    </lineage>
</organism>
<name>A0A565BKP1_9BRAS</name>
<dbReference type="OrthoDB" id="1111448at2759"/>
<proteinExistence type="predicted"/>